<feature type="transmembrane region" description="Helical" evidence="2">
    <location>
        <begin position="250"/>
        <end position="270"/>
    </location>
</feature>
<feature type="transmembrane region" description="Helical" evidence="2">
    <location>
        <begin position="474"/>
        <end position="492"/>
    </location>
</feature>
<dbReference type="EMBL" id="KF900704">
    <property type="protein sequence ID" value="AIF04278.1"/>
    <property type="molecule type" value="Genomic_DNA"/>
</dbReference>
<evidence type="ECO:0000256" key="1">
    <source>
        <dbReference type="SAM" id="MobiDB-lite"/>
    </source>
</evidence>
<evidence type="ECO:0000313" key="3">
    <source>
        <dbReference type="EMBL" id="AIF04278.1"/>
    </source>
</evidence>
<evidence type="ECO:0000256" key="2">
    <source>
        <dbReference type="SAM" id="Phobius"/>
    </source>
</evidence>
<feature type="transmembrane region" description="Helical" evidence="2">
    <location>
        <begin position="277"/>
        <end position="299"/>
    </location>
</feature>
<keyword evidence="2" id="KW-1133">Transmembrane helix</keyword>
<dbReference type="AlphaFoldDB" id="A0A075GRC1"/>
<accession>A0A075GRC1</accession>
<protein>
    <submittedName>
        <fullName evidence="3">Uncharacterized protein</fullName>
    </submittedName>
</protein>
<reference evidence="3" key="1">
    <citation type="journal article" date="2014" name="Genome Biol. Evol.">
        <title>Pangenome evidence for extensive interdomain horizontal transfer affecting lineage core and shell genes in uncultured planktonic thaumarchaeota and euryarchaeota.</title>
        <authorList>
            <person name="Deschamps P."/>
            <person name="Zivanovic Y."/>
            <person name="Moreira D."/>
            <person name="Rodriguez-Valera F."/>
            <person name="Lopez-Garcia P."/>
        </authorList>
    </citation>
    <scope>NUCLEOTIDE SEQUENCE</scope>
</reference>
<organism evidence="3">
    <name type="scientific">uncultured marine group II/III euryarchaeote KM3_173_A11</name>
    <dbReference type="NCBI Taxonomy" id="1457930"/>
    <lineage>
        <taxon>Archaea</taxon>
        <taxon>Methanobacteriati</taxon>
        <taxon>Methanobacteriota</taxon>
        <taxon>environmental samples</taxon>
    </lineage>
</organism>
<sequence>MLALFGIMMISSMTTASGIDPGASTMQDEEADPDRVLTFEQPILYMYGDDSGADRTQWTTWNHAESNDGQSASSFFEGNIPGDANAGGGMREFTFDGTDANENATGIDAEQPITGTLNLAINCNGCSKEVTLTLRIGAKNGLTDMTSITLAGPDEVDGDIYTYSFEGHNIDELEGGDVFGMRIQFTKPGTTFDSYTLYLGRDNFEITVPILPPYEEEVPGLELEDGRDYVSPYAVGTAGFTDHEVATSGVGGPIFMLLLSIGIVAGIMFLMPPTGIFKVLAVVLVGIGMIASFAIIPIVSGPVALATAVDENDPDVWTIDELAALQERDGTFLGELTAGTEFQVYIPYDIIYRAKDINGHGDWHYGLGFESSAETLSDPAESSSRGREYVQLYFSLTALDPTPGSALILNVKLVNTTTSDGESRVVPQWAVPSDEGNQFWVKDDTFGGRWVIPEKDVNGDTIVELVGVKYTWQYYPLLLTLLGFILAGVGLFQWTRNRRPRRVVEDDDFDDEEFDFDDEDEDFDDFDFDDDDL</sequence>
<keyword evidence="2" id="KW-0472">Membrane</keyword>
<proteinExistence type="predicted"/>
<keyword evidence="2" id="KW-0812">Transmembrane</keyword>
<feature type="region of interest" description="Disordered" evidence="1">
    <location>
        <begin position="510"/>
        <end position="533"/>
    </location>
</feature>
<name>A0A075GRC1_9EURY</name>